<name>A0ABQ5Q5W0_9BACT</name>
<keyword evidence="3 6" id="KW-0963">Cytoplasm</keyword>
<sequence length="139" mass="15771">MTPYAKASNQYLFQRVMGASQVQLVALLLEGGQRFLFQAVQALDRKDYEAKARHTNRVLAIIEELTNRLDVENGGGLAQNLQGLHRWWSSEILAASRTKDAKRLEEVHRQMGEIRQAWEQLDLQQRTAPAAMAVRDLVG</sequence>
<dbReference type="PIRSF" id="PIRSF039090">
    <property type="entry name" value="Flis"/>
    <property type="match status" value="1"/>
</dbReference>
<evidence type="ECO:0000256" key="2">
    <source>
        <dbReference type="ARBA" id="ARBA00008787"/>
    </source>
</evidence>
<dbReference type="InterPro" id="IPR036584">
    <property type="entry name" value="FliS_sf"/>
</dbReference>
<dbReference type="EMBL" id="BSDD01000002">
    <property type="protein sequence ID" value="GLH69795.1"/>
    <property type="molecule type" value="Genomic_DNA"/>
</dbReference>
<dbReference type="RefSeq" id="WP_285723846.1">
    <property type="nucleotide sequence ID" value="NZ_BSDD01000002.1"/>
</dbReference>
<dbReference type="Gene3D" id="1.20.120.340">
    <property type="entry name" value="Flagellar protein FliS"/>
    <property type="match status" value="1"/>
</dbReference>
<comment type="caution">
    <text evidence="7">The sequence shown here is derived from an EMBL/GenBank/DDBJ whole genome shotgun (WGS) entry which is preliminary data.</text>
</comment>
<dbReference type="NCBIfam" id="TIGR00208">
    <property type="entry name" value="fliS"/>
    <property type="match status" value="1"/>
</dbReference>
<protein>
    <recommendedName>
        <fullName evidence="6">Flagellar secretion chaperone FliS</fullName>
    </recommendedName>
</protein>
<evidence type="ECO:0000256" key="5">
    <source>
        <dbReference type="ARBA" id="ARBA00023186"/>
    </source>
</evidence>
<dbReference type="Pfam" id="PF02561">
    <property type="entry name" value="FliS"/>
    <property type="match status" value="1"/>
</dbReference>
<dbReference type="Proteomes" id="UP001165089">
    <property type="component" value="Unassembled WGS sequence"/>
</dbReference>
<reference evidence="7 8" key="1">
    <citation type="journal article" date="2023" name="Antonie Van Leeuwenhoek">
        <title>Mesoterricola silvestris gen. nov., sp. nov., Mesoterricola sediminis sp. nov., Geothrix oryzae sp. nov., Geothrix edaphica sp. nov., Geothrix rubra sp. nov., and Geothrix limicola sp. nov., six novel members of Acidobacteriota isolated from soils.</title>
        <authorList>
            <person name="Itoh H."/>
            <person name="Sugisawa Y."/>
            <person name="Mise K."/>
            <person name="Xu Z."/>
            <person name="Kuniyasu M."/>
            <person name="Ushijima N."/>
            <person name="Kawano K."/>
            <person name="Kobayashi E."/>
            <person name="Shiratori Y."/>
            <person name="Masuda Y."/>
            <person name="Senoo K."/>
        </authorList>
    </citation>
    <scope>NUCLEOTIDE SEQUENCE [LARGE SCALE GENOMIC DNA]</scope>
    <source>
        <strain evidence="7 8">Red803</strain>
    </source>
</reference>
<evidence type="ECO:0000313" key="7">
    <source>
        <dbReference type="EMBL" id="GLH69795.1"/>
    </source>
</evidence>
<evidence type="ECO:0000256" key="3">
    <source>
        <dbReference type="ARBA" id="ARBA00022490"/>
    </source>
</evidence>
<organism evidence="7 8">
    <name type="scientific">Geothrix rubra</name>
    <dbReference type="NCBI Taxonomy" id="2927977"/>
    <lineage>
        <taxon>Bacteria</taxon>
        <taxon>Pseudomonadati</taxon>
        <taxon>Acidobacteriota</taxon>
        <taxon>Holophagae</taxon>
        <taxon>Holophagales</taxon>
        <taxon>Holophagaceae</taxon>
        <taxon>Geothrix</taxon>
    </lineage>
</organism>
<evidence type="ECO:0000256" key="6">
    <source>
        <dbReference type="PIRNR" id="PIRNR039090"/>
    </source>
</evidence>
<keyword evidence="5" id="KW-0143">Chaperone</keyword>
<evidence type="ECO:0000256" key="1">
    <source>
        <dbReference type="ARBA" id="ARBA00004514"/>
    </source>
</evidence>
<dbReference type="CDD" id="cd16098">
    <property type="entry name" value="FliS"/>
    <property type="match status" value="1"/>
</dbReference>
<keyword evidence="8" id="KW-1185">Reference proteome</keyword>
<dbReference type="InterPro" id="IPR003713">
    <property type="entry name" value="FliS"/>
</dbReference>
<accession>A0ABQ5Q5W0</accession>
<dbReference type="PANTHER" id="PTHR34773">
    <property type="entry name" value="FLAGELLAR SECRETION CHAPERONE FLIS"/>
    <property type="match status" value="1"/>
</dbReference>
<comment type="subcellular location">
    <subcellularLocation>
        <location evidence="1 6">Cytoplasm</location>
        <location evidence="1 6">Cytosol</location>
    </subcellularLocation>
</comment>
<proteinExistence type="inferred from homology"/>
<keyword evidence="4 6" id="KW-1005">Bacterial flagellum biogenesis</keyword>
<dbReference type="SUPFAM" id="SSF101116">
    <property type="entry name" value="Flagellar export chaperone FliS"/>
    <property type="match status" value="1"/>
</dbReference>
<comment type="similarity">
    <text evidence="2 6">Belongs to the FliS family.</text>
</comment>
<evidence type="ECO:0000256" key="4">
    <source>
        <dbReference type="ARBA" id="ARBA00022795"/>
    </source>
</evidence>
<dbReference type="PANTHER" id="PTHR34773:SF1">
    <property type="entry name" value="FLAGELLAR SECRETION CHAPERONE FLIS"/>
    <property type="match status" value="1"/>
</dbReference>
<gene>
    <name evidence="7" type="ORF">GETHPA_13280</name>
</gene>
<evidence type="ECO:0000313" key="8">
    <source>
        <dbReference type="Proteomes" id="UP001165089"/>
    </source>
</evidence>